<evidence type="ECO:0000256" key="2">
    <source>
        <dbReference type="ARBA" id="ARBA00023136"/>
    </source>
</evidence>
<feature type="region of interest" description="Disordered" evidence="4">
    <location>
        <begin position="444"/>
        <end position="471"/>
    </location>
</feature>
<dbReference type="Gene3D" id="2.60.40.1120">
    <property type="entry name" value="Carboxypeptidase-like, regulatory domain"/>
    <property type="match status" value="1"/>
</dbReference>
<dbReference type="EMBL" id="JACIEP010000007">
    <property type="protein sequence ID" value="MBB4036367.1"/>
    <property type="molecule type" value="Genomic_DNA"/>
</dbReference>
<dbReference type="SUPFAM" id="SSF56935">
    <property type="entry name" value="Porins"/>
    <property type="match status" value="1"/>
</dbReference>
<evidence type="ECO:0000256" key="3">
    <source>
        <dbReference type="ARBA" id="ARBA00023237"/>
    </source>
</evidence>
<sequence length="903" mass="102291">MKYLCLLSCIFLSLSSIAQTAGKVAKGYVQGFVYDEKNKEAIPSATVRVMTQKDSVNVNAVGTDDKGRFKLSVFPGDYIIEVSFIGYKTFLQNFNISTKELVCSFDTIALEEKTVELEAAVVEAKIPDIVVKGDTIEYNANSYSSQESDMLQDIIRNMPGVEVDDNGNITANGKPIKKILVDGKEFFGNDIPMALANLPANMIKKLQLYKEESEEAKVTGFKDKNPDQVLNLVVKEELKQSIFGDVKVGYGSSDKYANRALVNYMRNDNQISVVGNINNVEDNEYSMGMNNGINKNKNIGTNAYIQASKKLKIGGNIRYSNNEDLLENWSDTQMFLTGGDRFTKDESSSLNRQNGTNFGLNLEWKPDSLTTIYARSSVSLNSTNNNSTYNSISYVNEDSITSGNSQSQSKGDSYSINNFITIGRKLNKKGRTISLTLSHSMRNEDSKGTNYSLTEYPDDTPDKIIDQRSNTNNRTNNYRIGLSYVEPLGKDYRLQLAYSINNNNSKRIRDVRRKDENNEYTIVDSAYTRDTYNDYINQNINLNFQATKEKYRYTVGFSIDPSYSKSKVMLGDSIIENPKQNVVNFSPSVNFTYNPNDNTSFDLSYSGSTSQPGITQLSADTVIMSALSKSYGNPDLKPSYNNNFYMYYQKSNYETNRFLMLSGGFNYTFNNIVSYTLVDNQGNTENTYRNVSGNMGANLNFIFDTPLKNKKFTVNNSTYINYYKNIGFTNNEKAITNTATFGEQVSAKFKIEKFETRLRAGITYNMVRNNLTNAQDRNTTNYNLMHTALLKLPFDISIQSSLSYSYYSGYGEDFKNSEILWNASISKQFLKKKRGTLKVQFYDILDDRNTLTRFSNSNYISDSRSNTVNQYFLVSFSYKFNIIKGKGKNDNSEEETYGNSYYY</sequence>
<keyword evidence="2" id="KW-0472">Membrane</keyword>
<gene>
    <name evidence="7" type="ORF">GGR21_002269</name>
</gene>
<evidence type="ECO:0000259" key="6">
    <source>
        <dbReference type="Pfam" id="PF14905"/>
    </source>
</evidence>
<keyword evidence="3" id="KW-0998">Cell outer membrane</keyword>
<accession>A0A840CJY3</accession>
<dbReference type="Proteomes" id="UP000555103">
    <property type="component" value="Unassembled WGS sequence"/>
</dbReference>
<dbReference type="InterPro" id="IPR041700">
    <property type="entry name" value="OMP_b-brl_3"/>
</dbReference>
<dbReference type="Gene3D" id="2.40.170.20">
    <property type="entry name" value="TonB-dependent receptor, beta-barrel domain"/>
    <property type="match status" value="1"/>
</dbReference>
<dbReference type="SUPFAM" id="SSF49464">
    <property type="entry name" value="Carboxypeptidase regulatory domain-like"/>
    <property type="match status" value="1"/>
</dbReference>
<dbReference type="Pfam" id="PF14905">
    <property type="entry name" value="OMP_b-brl_3"/>
    <property type="match status" value="1"/>
</dbReference>
<organism evidence="7 8">
    <name type="scientific">Dysgonomonas hofstadii</name>
    <dbReference type="NCBI Taxonomy" id="637886"/>
    <lineage>
        <taxon>Bacteria</taxon>
        <taxon>Pseudomonadati</taxon>
        <taxon>Bacteroidota</taxon>
        <taxon>Bacteroidia</taxon>
        <taxon>Bacteroidales</taxon>
        <taxon>Dysgonomonadaceae</taxon>
        <taxon>Dysgonomonas</taxon>
    </lineage>
</organism>
<proteinExistence type="predicted"/>
<evidence type="ECO:0000313" key="7">
    <source>
        <dbReference type="EMBL" id="MBB4036367.1"/>
    </source>
</evidence>
<feature type="domain" description="Outer membrane protein beta-barrel" evidence="6">
    <location>
        <begin position="424"/>
        <end position="878"/>
    </location>
</feature>
<keyword evidence="5" id="KW-0732">Signal</keyword>
<dbReference type="InterPro" id="IPR008969">
    <property type="entry name" value="CarboxyPept-like_regulatory"/>
</dbReference>
<dbReference type="RefSeq" id="WP_183307267.1">
    <property type="nucleotide sequence ID" value="NZ_JACIEP010000007.1"/>
</dbReference>
<comment type="subcellular location">
    <subcellularLocation>
        <location evidence="1">Cell outer membrane</location>
    </subcellularLocation>
</comment>
<name>A0A840CJY3_9BACT</name>
<feature type="signal peptide" evidence="5">
    <location>
        <begin position="1"/>
        <end position="20"/>
    </location>
</feature>
<protein>
    <recommendedName>
        <fullName evidence="6">Outer membrane protein beta-barrel domain-containing protein</fullName>
    </recommendedName>
</protein>
<dbReference type="GO" id="GO:0009279">
    <property type="term" value="C:cell outer membrane"/>
    <property type="evidence" value="ECO:0007669"/>
    <property type="project" value="UniProtKB-SubCell"/>
</dbReference>
<evidence type="ECO:0000256" key="5">
    <source>
        <dbReference type="SAM" id="SignalP"/>
    </source>
</evidence>
<dbReference type="InterPro" id="IPR036942">
    <property type="entry name" value="Beta-barrel_TonB_sf"/>
</dbReference>
<reference evidence="7 8" key="1">
    <citation type="submission" date="2020-08" db="EMBL/GenBank/DDBJ databases">
        <title>Genomic Encyclopedia of Type Strains, Phase IV (KMG-IV): sequencing the most valuable type-strain genomes for metagenomic binning, comparative biology and taxonomic classification.</title>
        <authorList>
            <person name="Goeker M."/>
        </authorList>
    </citation>
    <scope>NUCLEOTIDE SEQUENCE [LARGE SCALE GENOMIC DNA]</scope>
    <source>
        <strain evidence="7 8">DSM 104969</strain>
    </source>
</reference>
<evidence type="ECO:0000256" key="4">
    <source>
        <dbReference type="SAM" id="MobiDB-lite"/>
    </source>
</evidence>
<evidence type="ECO:0000256" key="1">
    <source>
        <dbReference type="ARBA" id="ARBA00004442"/>
    </source>
</evidence>
<comment type="caution">
    <text evidence="7">The sequence shown here is derived from an EMBL/GenBank/DDBJ whole genome shotgun (WGS) entry which is preliminary data.</text>
</comment>
<keyword evidence="8" id="KW-1185">Reference proteome</keyword>
<feature type="chain" id="PRO_5032634789" description="Outer membrane protein beta-barrel domain-containing protein" evidence="5">
    <location>
        <begin position="21"/>
        <end position="903"/>
    </location>
</feature>
<dbReference type="AlphaFoldDB" id="A0A840CJY3"/>
<evidence type="ECO:0000313" key="8">
    <source>
        <dbReference type="Proteomes" id="UP000555103"/>
    </source>
</evidence>
<dbReference type="Pfam" id="PF13715">
    <property type="entry name" value="CarbopepD_reg_2"/>
    <property type="match status" value="1"/>
</dbReference>